<name>A0ABV3C040_9ACTN</name>
<evidence type="ECO:0000313" key="2">
    <source>
        <dbReference type="Proteomes" id="UP001551176"/>
    </source>
</evidence>
<comment type="caution">
    <text evidence="1">The sequence shown here is derived from an EMBL/GenBank/DDBJ whole genome shotgun (WGS) entry which is preliminary data.</text>
</comment>
<accession>A0ABV3C040</accession>
<protein>
    <submittedName>
        <fullName evidence="1">AAA family ATPase</fullName>
    </submittedName>
</protein>
<keyword evidence="2" id="KW-1185">Reference proteome</keyword>
<dbReference type="RefSeq" id="WP_359357961.1">
    <property type="nucleotide sequence ID" value="NZ_JBEYXV010000029.1"/>
</dbReference>
<dbReference type="InterPro" id="IPR027417">
    <property type="entry name" value="P-loop_NTPase"/>
</dbReference>
<dbReference type="SUPFAM" id="SSF52540">
    <property type="entry name" value="P-loop containing nucleoside triphosphate hydrolases"/>
    <property type="match status" value="1"/>
</dbReference>
<evidence type="ECO:0000313" key="1">
    <source>
        <dbReference type="EMBL" id="MEU6826643.1"/>
    </source>
</evidence>
<sequence>MQTASPRKETPGCVIITGVPAAGKSTASQLVAERYPRAARIDGDVLSYMVVSGRAGPVSRPGPEADRQARLVARNICALARNFADEGFVPVVDTVVADRAALDFMLAELRPRPVLFVVLAPPLDVCHRRDAERAPQQRVGIDCGPLRRAMLDELGDAGWWLDNSELTPDETADAIVRRLGAPSPEPRGVGA</sequence>
<reference evidence="1 2" key="1">
    <citation type="submission" date="2024-06" db="EMBL/GenBank/DDBJ databases">
        <title>The Natural Products Discovery Center: Release of the First 8490 Sequenced Strains for Exploring Actinobacteria Biosynthetic Diversity.</title>
        <authorList>
            <person name="Kalkreuter E."/>
            <person name="Kautsar S.A."/>
            <person name="Yang D."/>
            <person name="Bader C.D."/>
            <person name="Teijaro C.N."/>
            <person name="Fluegel L."/>
            <person name="Davis C.M."/>
            <person name="Simpson J.R."/>
            <person name="Lauterbach L."/>
            <person name="Steele A.D."/>
            <person name="Gui C."/>
            <person name="Meng S."/>
            <person name="Li G."/>
            <person name="Viehrig K."/>
            <person name="Ye F."/>
            <person name="Su P."/>
            <person name="Kiefer A.F."/>
            <person name="Nichols A."/>
            <person name="Cepeda A.J."/>
            <person name="Yan W."/>
            <person name="Fan B."/>
            <person name="Jiang Y."/>
            <person name="Adhikari A."/>
            <person name="Zheng C.-J."/>
            <person name="Schuster L."/>
            <person name="Cowan T.M."/>
            <person name="Smanski M.J."/>
            <person name="Chevrette M.G."/>
            <person name="De Carvalho L.P.S."/>
            <person name="Shen B."/>
        </authorList>
    </citation>
    <scope>NUCLEOTIDE SEQUENCE [LARGE SCALE GENOMIC DNA]</scope>
    <source>
        <strain evidence="1 2">NPDC046838</strain>
    </source>
</reference>
<dbReference type="EMBL" id="JBEYXV010000029">
    <property type="protein sequence ID" value="MEU6826643.1"/>
    <property type="molecule type" value="Genomic_DNA"/>
</dbReference>
<gene>
    <name evidence="1" type="ORF">ABZ921_39075</name>
</gene>
<dbReference type="Pfam" id="PF13671">
    <property type="entry name" value="AAA_33"/>
    <property type="match status" value="1"/>
</dbReference>
<dbReference type="Proteomes" id="UP001551176">
    <property type="component" value="Unassembled WGS sequence"/>
</dbReference>
<organism evidence="1 2">
    <name type="scientific">Streptomyces atriruber</name>
    <dbReference type="NCBI Taxonomy" id="545121"/>
    <lineage>
        <taxon>Bacteria</taxon>
        <taxon>Bacillati</taxon>
        <taxon>Actinomycetota</taxon>
        <taxon>Actinomycetes</taxon>
        <taxon>Kitasatosporales</taxon>
        <taxon>Streptomycetaceae</taxon>
        <taxon>Streptomyces</taxon>
    </lineage>
</organism>
<proteinExistence type="predicted"/>
<dbReference type="Gene3D" id="3.40.50.300">
    <property type="entry name" value="P-loop containing nucleotide triphosphate hydrolases"/>
    <property type="match status" value="1"/>
</dbReference>